<dbReference type="GO" id="GO:0000400">
    <property type="term" value="F:four-way junction DNA binding"/>
    <property type="evidence" value="ECO:0007669"/>
    <property type="project" value="TreeGrafter"/>
</dbReference>
<dbReference type="KEGG" id="cvn:111125868"/>
<feature type="domain" description="RecA family profile 1" evidence="2">
    <location>
        <begin position="12"/>
        <end position="217"/>
    </location>
</feature>
<evidence type="ECO:0000256" key="1">
    <source>
        <dbReference type="SAM" id="Coils"/>
    </source>
</evidence>
<dbReference type="GO" id="GO:0033063">
    <property type="term" value="C:Rad51B-Rad51C-Rad51D-XRCC2 complex"/>
    <property type="evidence" value="ECO:0007669"/>
    <property type="project" value="InterPro"/>
</dbReference>
<dbReference type="PANTHER" id="PTHR46644">
    <property type="entry name" value="DNA REPAIR PROTEIN XRCC2"/>
    <property type="match status" value="1"/>
</dbReference>
<dbReference type="Pfam" id="PF08423">
    <property type="entry name" value="Rad51"/>
    <property type="match status" value="1"/>
</dbReference>
<dbReference type="GO" id="GO:0140664">
    <property type="term" value="F:ATP-dependent DNA damage sensor activity"/>
    <property type="evidence" value="ECO:0007669"/>
    <property type="project" value="InterPro"/>
</dbReference>
<dbReference type="InterPro" id="IPR013632">
    <property type="entry name" value="Rad51_C"/>
</dbReference>
<dbReference type="Gene3D" id="3.40.50.300">
    <property type="entry name" value="P-loop containing nucleotide triphosphate hydrolases"/>
    <property type="match status" value="1"/>
</dbReference>
<dbReference type="GO" id="GO:0005813">
    <property type="term" value="C:centrosome"/>
    <property type="evidence" value="ECO:0007669"/>
    <property type="project" value="TreeGrafter"/>
</dbReference>
<evidence type="ECO:0000313" key="3">
    <source>
        <dbReference type="Proteomes" id="UP000694844"/>
    </source>
</evidence>
<dbReference type="PROSITE" id="PS50162">
    <property type="entry name" value="RECA_2"/>
    <property type="match status" value="1"/>
</dbReference>
<accession>A0A8B8DE02</accession>
<proteinExistence type="predicted"/>
<feature type="coiled-coil region" evidence="1">
    <location>
        <begin position="99"/>
        <end position="126"/>
    </location>
</feature>
<dbReference type="InterPro" id="IPR020588">
    <property type="entry name" value="RecA_ATP-bd"/>
</dbReference>
<reference evidence="4" key="1">
    <citation type="submission" date="2025-08" db="UniProtKB">
        <authorList>
            <consortium name="RefSeq"/>
        </authorList>
    </citation>
    <scope>IDENTIFICATION</scope>
    <source>
        <tissue evidence="4">Whole sample</tissue>
    </source>
</reference>
<dbReference type="GO" id="GO:0042148">
    <property type="term" value="P:DNA strand invasion"/>
    <property type="evidence" value="ECO:0007669"/>
    <property type="project" value="TreeGrafter"/>
</dbReference>
<organism evidence="3 4">
    <name type="scientific">Crassostrea virginica</name>
    <name type="common">Eastern oyster</name>
    <dbReference type="NCBI Taxonomy" id="6565"/>
    <lineage>
        <taxon>Eukaryota</taxon>
        <taxon>Metazoa</taxon>
        <taxon>Spiralia</taxon>
        <taxon>Lophotrochozoa</taxon>
        <taxon>Mollusca</taxon>
        <taxon>Bivalvia</taxon>
        <taxon>Autobranchia</taxon>
        <taxon>Pteriomorphia</taxon>
        <taxon>Ostreida</taxon>
        <taxon>Ostreoidea</taxon>
        <taxon>Ostreidae</taxon>
        <taxon>Crassostrea</taxon>
    </lineage>
</organism>
<sequence length="238" mass="27220">MDIEKGFQVLSRLQNFSTFEGVLPSVFKDGLHRKDVIELYGGEGTGKSEILLNVVAAMILPKMEIYNLNGKNAHVIYIDNDYKFSMIRLVTIIESKIYSTLQEEEIQDEEIRKEDIENLVQKCLSNLTLIRCSSSSELLITLYGLNESMLCDPNLAMILIDSISAFYWIDKCNGGESLMAQEKNMMQITEVLQKLIKKFDLIIIATKCALFKRRNQDYSANNKEQVDHQEFLVDLGDN</sequence>
<dbReference type="OrthoDB" id="420422at2759"/>
<dbReference type="CDD" id="cd19490">
    <property type="entry name" value="XRCC2"/>
    <property type="match status" value="1"/>
</dbReference>
<dbReference type="Proteomes" id="UP000694844">
    <property type="component" value="Chromosome 3"/>
</dbReference>
<dbReference type="AlphaFoldDB" id="A0A8B8DE02"/>
<dbReference type="SUPFAM" id="SSF52540">
    <property type="entry name" value="P-loop containing nucleoside triphosphate hydrolases"/>
    <property type="match status" value="1"/>
</dbReference>
<keyword evidence="3" id="KW-1185">Reference proteome</keyword>
<dbReference type="PANTHER" id="PTHR46644:SF2">
    <property type="entry name" value="DNA REPAIR PROTEIN XRCC2"/>
    <property type="match status" value="1"/>
</dbReference>
<dbReference type="InterPro" id="IPR030547">
    <property type="entry name" value="XRCC2"/>
</dbReference>
<dbReference type="GO" id="GO:0005524">
    <property type="term" value="F:ATP binding"/>
    <property type="evidence" value="ECO:0007669"/>
    <property type="project" value="InterPro"/>
</dbReference>
<protein>
    <submittedName>
        <fullName evidence="4">LOW QUALITY PROTEIN: DNA repair protein XRCC2-like</fullName>
    </submittedName>
</protein>
<gene>
    <name evidence="4" type="primary">LOC111125868</name>
</gene>
<evidence type="ECO:0000259" key="2">
    <source>
        <dbReference type="PROSITE" id="PS50162"/>
    </source>
</evidence>
<keyword evidence="1" id="KW-0175">Coiled coil</keyword>
<dbReference type="InterPro" id="IPR027417">
    <property type="entry name" value="P-loop_NTPase"/>
</dbReference>
<dbReference type="GeneID" id="111125868"/>
<dbReference type="GO" id="GO:0000724">
    <property type="term" value="P:double-strand break repair via homologous recombination"/>
    <property type="evidence" value="ECO:0007669"/>
    <property type="project" value="InterPro"/>
</dbReference>
<evidence type="ECO:0000313" key="4">
    <source>
        <dbReference type="RefSeq" id="XP_022325779.1"/>
    </source>
</evidence>
<dbReference type="RefSeq" id="XP_022325779.1">
    <property type="nucleotide sequence ID" value="XM_022470071.1"/>
</dbReference>
<name>A0A8B8DE02_CRAVI</name>
<dbReference type="GO" id="GO:0005657">
    <property type="term" value="C:replication fork"/>
    <property type="evidence" value="ECO:0007669"/>
    <property type="project" value="InterPro"/>
</dbReference>